<sequence>MPQVEAAVRAQAPPVPAFARGPVIAAMAILAAILSASSQLYGFHRDELYFRMLDPAWGYVDQPPLTPLLARLITGVVDEPWALRIPATLSAVAAVLVLALVTREVGGGRRAQALSAWAAVTASFPLVFGHVLLSASVDLVVWPLVCLFTVRAILRTDPRWWLVAGLVIGLSTYTKLLVGMLVLGFMVGVLVFGPWRILRSGLLWVAVAVALVVAAPNLLYQAITGWPQLEMGAALGAANGGEVRPMVLPFLFLLLGPPLVAIWVTGIVSLLRRPAWRDLRFLTVALGVVVAATIAGGAQFYYPLGLLSVLMAIGCVPVADWMVSRSRTVIVWAAVAVNGVVSALIALPLAPLAALGATPVPAINQVVGDTVGWPTYVEQIATVVRESGAEPVVVTSNYGEAGAIDRYGPDAGIDDAVYSGHNALWERARPPDDAAAAVFVGDIGPAVRSAFDSCDQRATLDNGVDVDNEEQGVPIWLCTGMRASWAQLWPRLAHLD</sequence>
<feature type="transmembrane region" description="Helical" evidence="8">
    <location>
        <begin position="176"/>
        <end position="195"/>
    </location>
</feature>
<proteinExistence type="predicted"/>
<name>A0A4Y9R6X2_9MICO</name>
<dbReference type="RefSeq" id="WP_135119115.1">
    <property type="nucleotide sequence ID" value="NZ_SPQZ01000001.1"/>
</dbReference>
<dbReference type="GO" id="GO:0009103">
    <property type="term" value="P:lipopolysaccharide biosynthetic process"/>
    <property type="evidence" value="ECO:0007669"/>
    <property type="project" value="UniProtKB-ARBA"/>
</dbReference>
<keyword evidence="4" id="KW-0808">Transferase</keyword>
<feature type="transmembrane region" description="Helical" evidence="8">
    <location>
        <begin position="114"/>
        <end position="132"/>
    </location>
</feature>
<dbReference type="InterPro" id="IPR038731">
    <property type="entry name" value="RgtA/B/C-like"/>
</dbReference>
<feature type="transmembrane region" description="Helical" evidence="8">
    <location>
        <begin position="250"/>
        <end position="272"/>
    </location>
</feature>
<comment type="caution">
    <text evidence="10">The sequence shown here is derived from an EMBL/GenBank/DDBJ whole genome shotgun (WGS) entry which is preliminary data.</text>
</comment>
<evidence type="ECO:0000256" key="6">
    <source>
        <dbReference type="ARBA" id="ARBA00022989"/>
    </source>
</evidence>
<feature type="transmembrane region" description="Helical" evidence="8">
    <location>
        <begin position="279"/>
        <end position="298"/>
    </location>
</feature>
<evidence type="ECO:0000313" key="11">
    <source>
        <dbReference type="Proteomes" id="UP000298127"/>
    </source>
</evidence>
<dbReference type="Pfam" id="PF13231">
    <property type="entry name" value="PMT_2"/>
    <property type="match status" value="1"/>
</dbReference>
<dbReference type="PANTHER" id="PTHR33908:SF11">
    <property type="entry name" value="MEMBRANE PROTEIN"/>
    <property type="match status" value="1"/>
</dbReference>
<keyword evidence="11" id="KW-1185">Reference proteome</keyword>
<protein>
    <recommendedName>
        <fullName evidence="9">Glycosyltransferase RgtA/B/C/D-like domain-containing protein</fullName>
    </recommendedName>
</protein>
<feature type="domain" description="Glycosyltransferase RgtA/B/C/D-like" evidence="9">
    <location>
        <begin position="61"/>
        <end position="220"/>
    </location>
</feature>
<dbReference type="AlphaFoldDB" id="A0A4Y9R6X2"/>
<evidence type="ECO:0000256" key="2">
    <source>
        <dbReference type="ARBA" id="ARBA00022475"/>
    </source>
</evidence>
<evidence type="ECO:0000256" key="8">
    <source>
        <dbReference type="SAM" id="Phobius"/>
    </source>
</evidence>
<gene>
    <name evidence="10" type="ORF">E4M00_03695</name>
</gene>
<organism evidence="10 11">
    <name type="scientific">Orlajensenia leifsoniae</name>
    <dbReference type="NCBI Taxonomy" id="2561933"/>
    <lineage>
        <taxon>Bacteria</taxon>
        <taxon>Bacillati</taxon>
        <taxon>Actinomycetota</taxon>
        <taxon>Actinomycetes</taxon>
        <taxon>Micrococcales</taxon>
        <taxon>Microbacteriaceae</taxon>
        <taxon>Orlajensenia</taxon>
    </lineage>
</organism>
<dbReference type="GO" id="GO:0016763">
    <property type="term" value="F:pentosyltransferase activity"/>
    <property type="evidence" value="ECO:0007669"/>
    <property type="project" value="TreeGrafter"/>
</dbReference>
<feature type="transmembrane region" description="Helical" evidence="8">
    <location>
        <begin position="202"/>
        <end position="223"/>
    </location>
</feature>
<dbReference type="Proteomes" id="UP000298127">
    <property type="component" value="Unassembled WGS sequence"/>
</dbReference>
<feature type="transmembrane region" description="Helical" evidence="8">
    <location>
        <begin position="330"/>
        <end position="355"/>
    </location>
</feature>
<evidence type="ECO:0000256" key="5">
    <source>
        <dbReference type="ARBA" id="ARBA00022692"/>
    </source>
</evidence>
<keyword evidence="3" id="KW-0328">Glycosyltransferase</keyword>
<dbReference type="InterPro" id="IPR050297">
    <property type="entry name" value="LipidA_mod_glycosyltrf_83"/>
</dbReference>
<feature type="transmembrane region" description="Helical" evidence="8">
    <location>
        <begin position="304"/>
        <end position="323"/>
    </location>
</feature>
<evidence type="ECO:0000256" key="7">
    <source>
        <dbReference type="ARBA" id="ARBA00023136"/>
    </source>
</evidence>
<dbReference type="GO" id="GO:0005886">
    <property type="term" value="C:plasma membrane"/>
    <property type="evidence" value="ECO:0007669"/>
    <property type="project" value="UniProtKB-SubCell"/>
</dbReference>
<dbReference type="PANTHER" id="PTHR33908">
    <property type="entry name" value="MANNOSYLTRANSFERASE YKCB-RELATED"/>
    <property type="match status" value="1"/>
</dbReference>
<feature type="transmembrane region" description="Helical" evidence="8">
    <location>
        <begin position="23"/>
        <end position="43"/>
    </location>
</feature>
<evidence type="ECO:0000259" key="9">
    <source>
        <dbReference type="Pfam" id="PF13231"/>
    </source>
</evidence>
<keyword evidence="2" id="KW-1003">Cell membrane</keyword>
<evidence type="ECO:0000256" key="4">
    <source>
        <dbReference type="ARBA" id="ARBA00022679"/>
    </source>
</evidence>
<accession>A0A4Y9R6X2</accession>
<evidence type="ECO:0000256" key="1">
    <source>
        <dbReference type="ARBA" id="ARBA00004651"/>
    </source>
</evidence>
<keyword evidence="6 8" id="KW-1133">Transmembrane helix</keyword>
<keyword evidence="7 8" id="KW-0472">Membrane</keyword>
<evidence type="ECO:0000256" key="3">
    <source>
        <dbReference type="ARBA" id="ARBA00022676"/>
    </source>
</evidence>
<keyword evidence="5 8" id="KW-0812">Transmembrane</keyword>
<evidence type="ECO:0000313" key="10">
    <source>
        <dbReference type="EMBL" id="TFW00290.1"/>
    </source>
</evidence>
<feature type="transmembrane region" description="Helical" evidence="8">
    <location>
        <begin position="81"/>
        <end position="102"/>
    </location>
</feature>
<comment type="subcellular location">
    <subcellularLocation>
        <location evidence="1">Cell membrane</location>
        <topology evidence="1">Multi-pass membrane protein</topology>
    </subcellularLocation>
</comment>
<reference evidence="10 11" key="1">
    <citation type="journal article" date="2018" name="J. Microbiol.">
        <title>Leifsonia flava sp. nov., a novel actinobacterium isolated from the rhizosphere of Aquilegia viridiflora.</title>
        <authorList>
            <person name="Cai Y."/>
            <person name="Tao W.Z."/>
            <person name="Ma Y.J."/>
            <person name="Cheng J."/>
            <person name="Zhang M.Y."/>
            <person name="Zhang Y.X."/>
        </authorList>
    </citation>
    <scope>NUCLEOTIDE SEQUENCE [LARGE SCALE GENOMIC DNA]</scope>
    <source>
        <strain evidence="10 11">SYP-B2174</strain>
    </source>
</reference>
<dbReference type="EMBL" id="SPQZ01000001">
    <property type="protein sequence ID" value="TFW00290.1"/>
    <property type="molecule type" value="Genomic_DNA"/>
</dbReference>